<dbReference type="AlphaFoldDB" id="A0A0A9HHQ3"/>
<dbReference type="EMBL" id="GBRH01163505">
    <property type="protein sequence ID" value="JAE34391.1"/>
    <property type="molecule type" value="Transcribed_RNA"/>
</dbReference>
<reference evidence="1" key="2">
    <citation type="journal article" date="2015" name="Data Brief">
        <title>Shoot transcriptome of the giant reed, Arundo donax.</title>
        <authorList>
            <person name="Barrero R.A."/>
            <person name="Guerrero F.D."/>
            <person name="Moolhuijzen P."/>
            <person name="Goolsby J.A."/>
            <person name="Tidwell J."/>
            <person name="Bellgard S.E."/>
            <person name="Bellgard M.I."/>
        </authorList>
    </citation>
    <scope>NUCLEOTIDE SEQUENCE</scope>
    <source>
        <tissue evidence="1">Shoot tissue taken approximately 20 cm above the soil surface</tissue>
    </source>
</reference>
<evidence type="ECO:0000313" key="1">
    <source>
        <dbReference type="EMBL" id="JAE34391.1"/>
    </source>
</evidence>
<accession>A0A0A9HHQ3</accession>
<organism evidence="1">
    <name type="scientific">Arundo donax</name>
    <name type="common">Giant reed</name>
    <name type="synonym">Donax arundinaceus</name>
    <dbReference type="NCBI Taxonomy" id="35708"/>
    <lineage>
        <taxon>Eukaryota</taxon>
        <taxon>Viridiplantae</taxon>
        <taxon>Streptophyta</taxon>
        <taxon>Embryophyta</taxon>
        <taxon>Tracheophyta</taxon>
        <taxon>Spermatophyta</taxon>
        <taxon>Magnoliopsida</taxon>
        <taxon>Liliopsida</taxon>
        <taxon>Poales</taxon>
        <taxon>Poaceae</taxon>
        <taxon>PACMAD clade</taxon>
        <taxon>Arundinoideae</taxon>
        <taxon>Arundineae</taxon>
        <taxon>Arundo</taxon>
    </lineage>
</organism>
<name>A0A0A9HHQ3_ARUDO</name>
<reference evidence="1" key="1">
    <citation type="submission" date="2014-09" db="EMBL/GenBank/DDBJ databases">
        <authorList>
            <person name="Magalhaes I.L.F."/>
            <person name="Oliveira U."/>
            <person name="Santos F.R."/>
            <person name="Vidigal T.H.D.A."/>
            <person name="Brescovit A.D."/>
            <person name="Santos A.J."/>
        </authorList>
    </citation>
    <scope>NUCLEOTIDE SEQUENCE</scope>
    <source>
        <tissue evidence="1">Shoot tissue taken approximately 20 cm above the soil surface</tissue>
    </source>
</reference>
<sequence>MYTRQTHLFQQWESLLYSPSLGTGDTVSGLCASPGSVLP</sequence>
<protein>
    <submittedName>
        <fullName evidence="1">Uncharacterized protein</fullName>
    </submittedName>
</protein>
<proteinExistence type="predicted"/>